<dbReference type="PRINTS" id="PR00080">
    <property type="entry name" value="SDRFAMILY"/>
</dbReference>
<evidence type="ECO:0000313" key="5">
    <source>
        <dbReference type="Proteomes" id="UP000192536"/>
    </source>
</evidence>
<dbReference type="InterPro" id="IPR020904">
    <property type="entry name" value="Sc_DH/Rdtase_CS"/>
</dbReference>
<comment type="caution">
    <text evidence="4">The sequence shown here is derived from an EMBL/GenBank/DDBJ whole genome shotgun (WGS) entry which is preliminary data.</text>
</comment>
<proteinExistence type="inferred from homology"/>
<accession>A0A1X0WHH7</accession>
<comment type="similarity">
    <text evidence="1 3">Belongs to the short-chain dehydrogenases/reductases (SDR) family.</text>
</comment>
<name>A0A1X0WHH7_9GAMM</name>
<dbReference type="RefSeq" id="WP_017492265.1">
    <property type="nucleotide sequence ID" value="NZ_CAUQAZ010000008.1"/>
</dbReference>
<evidence type="ECO:0000313" key="4">
    <source>
        <dbReference type="EMBL" id="ORJ26194.1"/>
    </source>
</evidence>
<sequence length="251" mass="26301">MSHNGKKIALITGAGSGIGLSAAKALAASGFVVILTGRNQEKLSQAVAQFAPGQAHALTVDVTSPDSVSALFSTVQENFGRLDVLFNNAGTNVKEQPIEDQPYEDWLTVINTNLNGAYLCTQAAFKLMKQQTPMGGRIINNGSISAHTPRPFSAAYTASKHAITGLTKSTSLDGRRYNIACGQIDVGNAATDMGNKALSGRLQADFELAQEPVMPADKVGEAVAFMANQPDGTNILTLTVMATAMPFVGRG</sequence>
<dbReference type="PROSITE" id="PS00061">
    <property type="entry name" value="ADH_SHORT"/>
    <property type="match status" value="1"/>
</dbReference>
<evidence type="ECO:0000256" key="3">
    <source>
        <dbReference type="RuleBase" id="RU000363"/>
    </source>
</evidence>
<dbReference type="InterPro" id="IPR002347">
    <property type="entry name" value="SDR_fam"/>
</dbReference>
<dbReference type="InterPro" id="IPR036291">
    <property type="entry name" value="NAD(P)-bd_dom_sf"/>
</dbReference>
<dbReference type="EMBL" id="MRWE01000009">
    <property type="protein sequence ID" value="ORJ26194.1"/>
    <property type="molecule type" value="Genomic_DNA"/>
</dbReference>
<keyword evidence="5" id="KW-1185">Reference proteome</keyword>
<protein>
    <submittedName>
        <fullName evidence="4">3-oxoacyl-ACP reductase</fullName>
    </submittedName>
</protein>
<gene>
    <name evidence="4" type="ORF">BS640_07635</name>
</gene>
<reference evidence="4 5" key="1">
    <citation type="journal article" date="2017" name="Int. J. Syst. Evol. Microbiol.">
        <title>Rouxiella badensis sp. nov. and Rouxiella silvae sp. nov. isolated from peat bog soil in Germany and emendation of the genus description.</title>
        <authorList>
            <person name="Le Fleche-Mateos A."/>
            <person name="Kugler J.H."/>
            <person name="Hansen S.H."/>
            <person name="Syldatk C."/>
            <person name="Hausmann R."/>
            <person name="Lomprez F."/>
            <person name="Vandenbogaert M."/>
            <person name="Manuguerra J.C."/>
            <person name="Grimont P.A."/>
        </authorList>
    </citation>
    <scope>NUCLEOTIDE SEQUENCE [LARGE SCALE GENOMIC DNA]</scope>
    <source>
        <strain evidence="4 5">DSM 100043</strain>
    </source>
</reference>
<dbReference type="CDD" id="cd05233">
    <property type="entry name" value="SDR_c"/>
    <property type="match status" value="1"/>
</dbReference>
<dbReference type="FunFam" id="3.40.50.720:FF:000084">
    <property type="entry name" value="Short-chain dehydrogenase reductase"/>
    <property type="match status" value="1"/>
</dbReference>
<dbReference type="STRING" id="1646377.BS640_07635"/>
<organism evidence="4 5">
    <name type="scientific">Rouxiella badensis</name>
    <dbReference type="NCBI Taxonomy" id="1646377"/>
    <lineage>
        <taxon>Bacteria</taxon>
        <taxon>Pseudomonadati</taxon>
        <taxon>Pseudomonadota</taxon>
        <taxon>Gammaproteobacteria</taxon>
        <taxon>Enterobacterales</taxon>
        <taxon>Yersiniaceae</taxon>
        <taxon>Rouxiella</taxon>
    </lineage>
</organism>
<evidence type="ECO:0000256" key="2">
    <source>
        <dbReference type="ARBA" id="ARBA00023002"/>
    </source>
</evidence>
<dbReference type="GO" id="GO:0016491">
    <property type="term" value="F:oxidoreductase activity"/>
    <property type="evidence" value="ECO:0007669"/>
    <property type="project" value="UniProtKB-KW"/>
</dbReference>
<dbReference type="PRINTS" id="PR00081">
    <property type="entry name" value="GDHRDH"/>
</dbReference>
<dbReference type="PANTHER" id="PTHR43669:SF12">
    <property type="entry name" value="BLR5618 PROTEIN"/>
    <property type="match status" value="1"/>
</dbReference>
<dbReference type="GeneID" id="93564957"/>
<keyword evidence="2" id="KW-0560">Oxidoreductase</keyword>
<evidence type="ECO:0000256" key="1">
    <source>
        <dbReference type="ARBA" id="ARBA00006484"/>
    </source>
</evidence>
<dbReference type="AlphaFoldDB" id="A0A1X0WHH7"/>
<dbReference type="PANTHER" id="PTHR43669">
    <property type="entry name" value="5-KETO-D-GLUCONATE 5-REDUCTASE"/>
    <property type="match status" value="1"/>
</dbReference>
<dbReference type="Pfam" id="PF00106">
    <property type="entry name" value="adh_short"/>
    <property type="match status" value="1"/>
</dbReference>
<dbReference type="SUPFAM" id="SSF51735">
    <property type="entry name" value="NAD(P)-binding Rossmann-fold domains"/>
    <property type="match status" value="1"/>
</dbReference>
<dbReference type="Proteomes" id="UP000192536">
    <property type="component" value="Unassembled WGS sequence"/>
</dbReference>
<dbReference type="Gene3D" id="3.40.50.720">
    <property type="entry name" value="NAD(P)-binding Rossmann-like Domain"/>
    <property type="match status" value="1"/>
</dbReference>